<dbReference type="EMBL" id="MTHD01000002">
    <property type="protein sequence ID" value="OMG55009.1"/>
    <property type="molecule type" value="Genomic_DNA"/>
</dbReference>
<keyword evidence="1" id="KW-0732">Signal</keyword>
<sequence>MFRKFRILFLLFVLATVGLAAWRATTSLSAWEHTVHVALYPIAADNSPATAAYLATLENDSFEDIGQWIEQESRRYGKSVLQPVVVRVAPVLREQPPLPVPGGSALDNMLWSLKLRWWATQHDAIAGPKPQVRLFVLYHDPERNAELPHSTGLSKGQLGLIHAFSSRRQHRQNNVVIAHELLHTFGASDKYDLTNSQPIHPHGYAEPDKSPLLPQRSAEIMGGRIPVTEQRADIPASLLQTMIGELTAREIGLIK</sequence>
<dbReference type="STRING" id="418702.BJN45_07605"/>
<evidence type="ECO:0000313" key="2">
    <source>
        <dbReference type="EMBL" id="OMG55009.1"/>
    </source>
</evidence>
<proteinExistence type="predicted"/>
<keyword evidence="3" id="KW-1185">Reference proteome</keyword>
<dbReference type="OrthoDB" id="5523793at2"/>
<accession>A0A1R1I8U9</accession>
<evidence type="ECO:0000313" key="3">
    <source>
        <dbReference type="Proteomes" id="UP000187526"/>
    </source>
</evidence>
<feature type="chain" id="PRO_5013136594" description="Peptidase M10 metallopeptidase domain-containing protein" evidence="1">
    <location>
        <begin position="21"/>
        <end position="255"/>
    </location>
</feature>
<feature type="signal peptide" evidence="1">
    <location>
        <begin position="1"/>
        <end position="20"/>
    </location>
</feature>
<dbReference type="RefSeq" id="WP_076093618.1">
    <property type="nucleotide sequence ID" value="NZ_MTHD01000002.1"/>
</dbReference>
<name>A0A1R1I8U9_9RHOO</name>
<gene>
    <name evidence="2" type="ORF">BJN45_07605</name>
</gene>
<evidence type="ECO:0000256" key="1">
    <source>
        <dbReference type="SAM" id="SignalP"/>
    </source>
</evidence>
<dbReference type="AlphaFoldDB" id="A0A1R1I8U9"/>
<reference evidence="2 3" key="1">
    <citation type="submission" date="2016-10" db="EMBL/GenBank/DDBJ databases">
        <title>Alkaliphiles isolated from bioreactors.</title>
        <authorList>
            <person name="Salah Z."/>
            <person name="Rout S.P."/>
            <person name="Humphreys P.N."/>
        </authorList>
    </citation>
    <scope>NUCLEOTIDE SEQUENCE [LARGE SCALE GENOMIC DNA]</scope>
    <source>
        <strain evidence="2 3">ZS02</strain>
    </source>
</reference>
<organism evidence="2 3">
    <name type="scientific">Azonexus hydrophilus</name>
    <dbReference type="NCBI Taxonomy" id="418702"/>
    <lineage>
        <taxon>Bacteria</taxon>
        <taxon>Pseudomonadati</taxon>
        <taxon>Pseudomonadota</taxon>
        <taxon>Betaproteobacteria</taxon>
        <taxon>Rhodocyclales</taxon>
        <taxon>Azonexaceae</taxon>
        <taxon>Azonexus</taxon>
    </lineage>
</organism>
<comment type="caution">
    <text evidence="2">The sequence shown here is derived from an EMBL/GenBank/DDBJ whole genome shotgun (WGS) entry which is preliminary data.</text>
</comment>
<evidence type="ECO:0008006" key="4">
    <source>
        <dbReference type="Google" id="ProtNLM"/>
    </source>
</evidence>
<dbReference type="Proteomes" id="UP000187526">
    <property type="component" value="Unassembled WGS sequence"/>
</dbReference>
<protein>
    <recommendedName>
        <fullName evidence="4">Peptidase M10 metallopeptidase domain-containing protein</fullName>
    </recommendedName>
</protein>